<gene>
    <name evidence="8" type="ORF">KV203_10490</name>
</gene>
<dbReference type="InterPro" id="IPR002173">
    <property type="entry name" value="Carboh/pur_kinase_PfkB_CS"/>
</dbReference>
<dbReference type="InterPro" id="IPR017583">
    <property type="entry name" value="Tagatose/fructose_Pkinase"/>
</dbReference>
<proteinExistence type="inferred from homology"/>
<evidence type="ECO:0000256" key="3">
    <source>
        <dbReference type="ARBA" id="ARBA00022741"/>
    </source>
</evidence>
<dbReference type="Pfam" id="PF00294">
    <property type="entry name" value="PfkB"/>
    <property type="match status" value="1"/>
</dbReference>
<dbReference type="PIRSF" id="PIRSF000535">
    <property type="entry name" value="1PFK/6PFK/LacC"/>
    <property type="match status" value="1"/>
</dbReference>
<keyword evidence="3" id="KW-0547">Nucleotide-binding</keyword>
<keyword evidence="9" id="KW-1185">Reference proteome</keyword>
<keyword evidence="2 6" id="KW-0808">Transferase</keyword>
<dbReference type="InterPro" id="IPR029056">
    <property type="entry name" value="Ribokinase-like"/>
</dbReference>
<dbReference type="InterPro" id="IPR011611">
    <property type="entry name" value="PfkB_dom"/>
</dbReference>
<evidence type="ECO:0000259" key="7">
    <source>
        <dbReference type="Pfam" id="PF00294"/>
    </source>
</evidence>
<keyword evidence="4" id="KW-0418">Kinase</keyword>
<dbReference type="Gene3D" id="3.40.1190.20">
    <property type="match status" value="1"/>
</dbReference>
<evidence type="ECO:0000313" key="8">
    <source>
        <dbReference type="EMBL" id="QXQ12424.1"/>
    </source>
</evidence>
<dbReference type="PANTHER" id="PTHR46566">
    <property type="entry name" value="1-PHOSPHOFRUCTOKINASE-RELATED"/>
    <property type="match status" value="1"/>
</dbReference>
<dbReference type="PANTHER" id="PTHR46566:SF5">
    <property type="entry name" value="1-PHOSPHOFRUCTOKINASE"/>
    <property type="match status" value="1"/>
</dbReference>
<dbReference type="RefSeq" id="WP_066474951.1">
    <property type="nucleotide sequence ID" value="NZ_CBCRUZ010000001.1"/>
</dbReference>
<evidence type="ECO:0000256" key="6">
    <source>
        <dbReference type="PIRNR" id="PIRNR000535"/>
    </source>
</evidence>
<dbReference type="CDD" id="cd01164">
    <property type="entry name" value="FruK_PfkB_like"/>
    <property type="match status" value="1"/>
</dbReference>
<evidence type="ECO:0000256" key="5">
    <source>
        <dbReference type="ARBA" id="ARBA00022840"/>
    </source>
</evidence>
<evidence type="ECO:0000313" key="9">
    <source>
        <dbReference type="Proteomes" id="UP000887023"/>
    </source>
</evidence>
<dbReference type="EMBL" id="CP079105">
    <property type="protein sequence ID" value="QXQ12424.1"/>
    <property type="molecule type" value="Genomic_DNA"/>
</dbReference>
<evidence type="ECO:0000256" key="2">
    <source>
        <dbReference type="ARBA" id="ARBA00022679"/>
    </source>
</evidence>
<organism evidence="8 9">
    <name type="scientific">Skermania pinensis</name>
    <dbReference type="NCBI Taxonomy" id="39122"/>
    <lineage>
        <taxon>Bacteria</taxon>
        <taxon>Bacillati</taxon>
        <taxon>Actinomycetota</taxon>
        <taxon>Actinomycetes</taxon>
        <taxon>Mycobacteriales</taxon>
        <taxon>Gordoniaceae</taxon>
        <taxon>Skermania</taxon>
    </lineage>
</organism>
<comment type="similarity">
    <text evidence="1">Belongs to the carbohydrate kinase PfkB family.</text>
</comment>
<evidence type="ECO:0000256" key="4">
    <source>
        <dbReference type="ARBA" id="ARBA00022777"/>
    </source>
</evidence>
<dbReference type="Proteomes" id="UP000887023">
    <property type="component" value="Chromosome"/>
</dbReference>
<feature type="domain" description="Carbohydrate kinase PfkB" evidence="7">
    <location>
        <begin position="24"/>
        <end position="306"/>
    </location>
</feature>
<sequence length="322" mass="32206">MIVTLTANPSVDRAVAIELPLERGTVIRAGASFTEPGGKGINVARVLHAAGIATTALFPAAPGGPLPAACAELGLPFEVVPVAGGVRTNLTISEPDGTTTKINEPGETLSDTARANLEQRLHDLAGSADIVVLAGSLPPGVASSWYADLVRCLRQRGVTVVVDTSDRPLTDLATEFPAAAPDLIKPNADELAQLTGADPVELEHAAAAGDPAPVAQAGRTLIDRGVGTVLATLGAGGAVLVDAGQAWHAVPPPTIPRSTVGAGDSSLAGYLIGTVHGAPPAEALRLAVAYGTAAAGLPGTGLPAPADIRPGSVVVTRVRSPQ</sequence>
<dbReference type="NCBIfam" id="TIGR03168">
    <property type="entry name" value="1-PFK"/>
    <property type="match status" value="1"/>
</dbReference>
<dbReference type="SUPFAM" id="SSF53613">
    <property type="entry name" value="Ribokinase-like"/>
    <property type="match status" value="1"/>
</dbReference>
<evidence type="ECO:0000256" key="1">
    <source>
        <dbReference type="ARBA" id="ARBA00010688"/>
    </source>
</evidence>
<reference evidence="8" key="1">
    <citation type="submission" date="2021-07" db="EMBL/GenBank/DDBJ databases">
        <title>Candidatus Kaistella beijingensis sp. nov. isolated from a municipal wastewater treatment plant is involved in sludge foaming.</title>
        <authorList>
            <person name="Song Y."/>
            <person name="Liu S.-J."/>
        </authorList>
    </citation>
    <scope>NUCLEOTIDE SEQUENCE</scope>
    <source>
        <strain evidence="8">DSM 43998</strain>
    </source>
</reference>
<name>A0ABX8S612_9ACTN</name>
<protein>
    <submittedName>
        <fullName evidence="8">1-phosphofructokinase family hexose kinase</fullName>
    </submittedName>
</protein>
<dbReference type="PROSITE" id="PS00584">
    <property type="entry name" value="PFKB_KINASES_2"/>
    <property type="match status" value="1"/>
</dbReference>
<keyword evidence="5" id="KW-0067">ATP-binding</keyword>
<accession>A0ABX8S612</accession>